<feature type="signal peptide" evidence="1">
    <location>
        <begin position="1"/>
        <end position="25"/>
    </location>
</feature>
<feature type="chain" id="PRO_5047136371" description="YHS domain-containing protein" evidence="1">
    <location>
        <begin position="26"/>
        <end position="159"/>
    </location>
</feature>
<proteinExistence type="predicted"/>
<dbReference type="EMBL" id="JAOCQF010000001">
    <property type="protein sequence ID" value="MCT8328984.1"/>
    <property type="molecule type" value="Genomic_DNA"/>
</dbReference>
<organism evidence="2 3">
    <name type="scientific">Albidovulum sediminis</name>
    <dbReference type="NCBI Taxonomy" id="3066345"/>
    <lineage>
        <taxon>Bacteria</taxon>
        <taxon>Pseudomonadati</taxon>
        <taxon>Pseudomonadota</taxon>
        <taxon>Alphaproteobacteria</taxon>
        <taxon>Rhodobacterales</taxon>
        <taxon>Paracoccaceae</taxon>
        <taxon>Albidovulum</taxon>
    </lineage>
</organism>
<protein>
    <recommendedName>
        <fullName evidence="4">YHS domain-containing protein</fullName>
    </recommendedName>
</protein>
<keyword evidence="3" id="KW-1185">Reference proteome</keyword>
<evidence type="ECO:0000256" key="1">
    <source>
        <dbReference type="SAM" id="SignalP"/>
    </source>
</evidence>
<evidence type="ECO:0008006" key="4">
    <source>
        <dbReference type="Google" id="ProtNLM"/>
    </source>
</evidence>
<keyword evidence="1" id="KW-0732">Signal</keyword>
<name>A0ABT2NN40_9RHOB</name>
<evidence type="ECO:0000313" key="3">
    <source>
        <dbReference type="Proteomes" id="UP001205601"/>
    </source>
</evidence>
<comment type="caution">
    <text evidence="2">The sequence shown here is derived from an EMBL/GenBank/DDBJ whole genome shotgun (WGS) entry which is preliminary data.</text>
</comment>
<dbReference type="Proteomes" id="UP001205601">
    <property type="component" value="Unassembled WGS sequence"/>
</dbReference>
<reference evidence="3" key="1">
    <citation type="submission" date="2023-07" db="EMBL/GenBank/DDBJ databases">
        <title>Defluviimonas sediminis sp. nov., isolated from mangrove sediment.</title>
        <authorList>
            <person name="Liu L."/>
            <person name="Li J."/>
            <person name="Huang Y."/>
            <person name="Pan J."/>
            <person name="Li M."/>
        </authorList>
    </citation>
    <scope>NUCLEOTIDE SEQUENCE [LARGE SCALE GENOMIC DNA]</scope>
    <source>
        <strain evidence="3">FT324</strain>
    </source>
</reference>
<dbReference type="RefSeq" id="WP_261494408.1">
    <property type="nucleotide sequence ID" value="NZ_JAOCQF010000001.1"/>
</dbReference>
<dbReference type="NCBIfam" id="NF041384">
    <property type="entry name" value="YHS_seleno_dom"/>
    <property type="match status" value="1"/>
</dbReference>
<gene>
    <name evidence="2" type="ORF">N5I32_05610</name>
</gene>
<evidence type="ECO:0000313" key="2">
    <source>
        <dbReference type="EMBL" id="MCT8328984.1"/>
    </source>
</evidence>
<accession>A0ABT2NN40</accession>
<sequence length="159" mass="17040">MTTTLIRKLAIGTALALTLATSALAGGFDTNMSSTGLALEGVDPVSYFVDGTPKDGDFQITSVHDGAVYRFVSEENKAKFEAEPAKYLPQYGGYCAMGAAMGMKLDGDPELWKIVDGKLYLNVAPAIAEKWQADAPNMIVQADAKWAEIKDKSPAELMQ</sequence>